<accession>A0A0G3EJ26</accession>
<gene>
    <name evidence="3" type="ORF">L21SP4_00927</name>
</gene>
<keyword evidence="4" id="KW-1185">Reference proteome</keyword>
<reference evidence="3 4" key="2">
    <citation type="journal article" date="2016" name="ISME J.">
        <title>Characterization of the first cultured representative of Verrucomicrobia subdivision 5 indicates the proposal of a novel phylum.</title>
        <authorList>
            <person name="Spring S."/>
            <person name="Bunk B."/>
            <person name="Sproer C."/>
            <person name="Schumann P."/>
            <person name="Rohde M."/>
            <person name="Tindall B.J."/>
            <person name="Klenk H.P."/>
        </authorList>
    </citation>
    <scope>NUCLEOTIDE SEQUENCE [LARGE SCALE GENOMIC DNA]</scope>
    <source>
        <strain evidence="3 4">L21-Fru-AB</strain>
    </source>
</reference>
<reference evidence="4" key="1">
    <citation type="submission" date="2015-02" db="EMBL/GenBank/DDBJ databases">
        <title>Description and complete genome sequence of the first cultured representative of the subdivision 5 of the Verrucomicrobia phylum.</title>
        <authorList>
            <person name="Spring S."/>
            <person name="Bunk B."/>
            <person name="Sproer C."/>
            <person name="Klenk H.-P."/>
        </authorList>
    </citation>
    <scope>NUCLEOTIDE SEQUENCE [LARGE SCALE GENOMIC DNA]</scope>
    <source>
        <strain evidence="4">L21-Fru-AB</strain>
    </source>
</reference>
<dbReference type="Proteomes" id="UP000035268">
    <property type="component" value="Chromosome"/>
</dbReference>
<feature type="domain" description="DUF4372" evidence="2">
    <location>
        <begin position="10"/>
        <end position="70"/>
    </location>
</feature>
<proteinExistence type="predicted"/>
<evidence type="ECO:0000256" key="1">
    <source>
        <dbReference type="SAM" id="MobiDB-lite"/>
    </source>
</evidence>
<name>A0A0G3EJ26_9BACT</name>
<organism evidence="3 4">
    <name type="scientific">Kiritimatiella glycovorans</name>
    <dbReference type="NCBI Taxonomy" id="1307763"/>
    <lineage>
        <taxon>Bacteria</taxon>
        <taxon>Pseudomonadati</taxon>
        <taxon>Kiritimatiellota</taxon>
        <taxon>Kiritimatiellia</taxon>
        <taxon>Kiritimatiellales</taxon>
        <taxon>Kiritimatiellaceae</taxon>
        <taxon>Kiritimatiella</taxon>
    </lineage>
</organism>
<protein>
    <recommendedName>
        <fullName evidence="2">DUF4372 domain-containing protein</fullName>
    </recommendedName>
</protein>
<dbReference type="AlphaFoldDB" id="A0A0G3EJ26"/>
<dbReference type="InterPro" id="IPR025399">
    <property type="entry name" value="DUF4372"/>
</dbReference>
<dbReference type="KEGG" id="vbl:L21SP4_00927"/>
<feature type="region of interest" description="Disordered" evidence="1">
    <location>
        <begin position="159"/>
        <end position="188"/>
    </location>
</feature>
<dbReference type="OrthoDB" id="7327264at2"/>
<dbReference type="Pfam" id="PF14294">
    <property type="entry name" value="DUF4372"/>
    <property type="match status" value="1"/>
</dbReference>
<evidence type="ECO:0000313" key="4">
    <source>
        <dbReference type="Proteomes" id="UP000035268"/>
    </source>
</evidence>
<dbReference type="EMBL" id="CP010904">
    <property type="protein sequence ID" value="AKJ64189.1"/>
    <property type="molecule type" value="Genomic_DNA"/>
</dbReference>
<evidence type="ECO:0000259" key="2">
    <source>
        <dbReference type="Pfam" id="PF14294"/>
    </source>
</evidence>
<evidence type="ECO:0000313" key="3">
    <source>
        <dbReference type="EMBL" id="AKJ64189.1"/>
    </source>
</evidence>
<sequence length="226" mass="26058">MPASRAGSKRAIFRQVCELIPPHLVPKLARKHRIKSRGITPWSHLVSMLYAQFTHAIGLNDVVDALRAHRAPMASIRGAKPPSRNGLSHANRTRDPKMAEELFWSVLEYFERLRPGFGGVKFRRLRAPAAARRWRRFRGPTARRSYRLRGRCRFARPLRGRDGRRNRCRRRRPAGASHSSRPSADMRSVRSMISCDVRGSTLIGNRFSGDRGTRPKRSFWRAVSWR</sequence>